<keyword evidence="2" id="KW-1185">Reference proteome</keyword>
<gene>
    <name evidence="1" type="ORF">GO755_18920</name>
</gene>
<evidence type="ECO:0000313" key="1">
    <source>
        <dbReference type="EMBL" id="MVM32130.1"/>
    </source>
</evidence>
<organism evidence="1 2">
    <name type="scientific">Spirosoma arboris</name>
    <dbReference type="NCBI Taxonomy" id="2682092"/>
    <lineage>
        <taxon>Bacteria</taxon>
        <taxon>Pseudomonadati</taxon>
        <taxon>Bacteroidota</taxon>
        <taxon>Cytophagia</taxon>
        <taxon>Cytophagales</taxon>
        <taxon>Cytophagaceae</taxon>
        <taxon>Spirosoma</taxon>
    </lineage>
</organism>
<comment type="caution">
    <text evidence="1">The sequence shown here is derived from an EMBL/GenBank/DDBJ whole genome shotgun (WGS) entry which is preliminary data.</text>
</comment>
<dbReference type="InterPro" id="IPR010106">
    <property type="entry name" value="RpnA"/>
</dbReference>
<accession>A0A7K1SEA3</accession>
<dbReference type="Proteomes" id="UP000436006">
    <property type="component" value="Unassembled WGS sequence"/>
</dbReference>
<dbReference type="RefSeq" id="WP_157586846.1">
    <property type="nucleotide sequence ID" value="NZ_WPIN01000006.1"/>
</dbReference>
<dbReference type="EMBL" id="WPIN01000006">
    <property type="protein sequence ID" value="MVM32130.1"/>
    <property type="molecule type" value="Genomic_DNA"/>
</dbReference>
<reference evidence="1 2" key="1">
    <citation type="submission" date="2019-12" db="EMBL/GenBank/DDBJ databases">
        <title>Spirosoma sp. HMF4905 genome sequencing and assembly.</title>
        <authorList>
            <person name="Kang H."/>
            <person name="Cha I."/>
            <person name="Kim H."/>
            <person name="Joh K."/>
        </authorList>
    </citation>
    <scope>NUCLEOTIDE SEQUENCE [LARGE SCALE GENOMIC DNA]</scope>
    <source>
        <strain evidence="1 2">HMF4905</strain>
    </source>
</reference>
<proteinExistence type="predicted"/>
<dbReference type="NCBIfam" id="TIGR01784">
    <property type="entry name" value="T_den_put_tspse"/>
    <property type="match status" value="1"/>
</dbReference>
<protein>
    <submittedName>
        <fullName evidence="1">Rpn family recombination-promoting nuclease/putative transposase</fullName>
    </submittedName>
</protein>
<dbReference type="PANTHER" id="PTHR41317:SF1">
    <property type="entry name" value="PD-(D_E)XK NUCLEASE FAMILY TRANSPOSASE"/>
    <property type="match status" value="1"/>
</dbReference>
<dbReference type="Pfam" id="PF12784">
    <property type="entry name" value="PDDEXK_2"/>
    <property type="match status" value="1"/>
</dbReference>
<sequence length="286" mass="33246">MEALETNEHRFIPIISDYGFKATFGNESNTLFLRTSLEALTKSVIPIRDIQFEKNAFEALTIDSRSGIYDLACTDEKGNQFIVEMQLAHSPNFIQRMKFYTFHKFNTLVERGQFDYSNLPKIYCIAILEKSILPTMSYHTVANLRSEFGELVDSQMSFIIIELAKFDREAAAIQTDLEKLIFTMKTLHTVTEPTQYPAFWNEEWLKKAIDELDTRKMSPEERFQFARITAINAEAVNDEKRKIEAVKIEAIKKALVWRKLSIEEIADYNDVSIDFVRSVQHQLEDQ</sequence>
<name>A0A7K1SEA3_9BACT</name>
<dbReference type="AlphaFoldDB" id="A0A7K1SEA3"/>
<dbReference type="PANTHER" id="PTHR41317">
    <property type="entry name" value="PD-(D_E)XK NUCLEASE FAMILY TRANSPOSASE"/>
    <property type="match status" value="1"/>
</dbReference>
<evidence type="ECO:0000313" key="2">
    <source>
        <dbReference type="Proteomes" id="UP000436006"/>
    </source>
</evidence>